<protein>
    <recommendedName>
        <fullName evidence="1">DUF7730 domain-containing protein</fullName>
    </recommendedName>
</protein>
<sequence>MTILPLSPLLELPVEIRLMIYQYLLVPSGSPSTSKQANINLRLIDPTEEPIEWSKAVLPTLRRSKCHIHTGRFRGRTMQTTYTTNGNPKIHAAILATCHKLHSEGAEVLYGNNTFTFGTSVEAITPFLEDLTSASKSHIKRLSLTKRALPYDRDFDSAEWHTATSSISTHLPTLTILDLSIVAGRPATGYDDVIEWIKEDFECWTKRTWAGLEWVKDLARCSAKIVNVKAEVEHCPPPTSERMQFYVEVSKSVERGFGEWVRELITGGEGGEFVDGGLDGIH</sequence>
<dbReference type="OrthoDB" id="5420711at2759"/>
<dbReference type="PANTHER" id="PTHR42085">
    <property type="entry name" value="F-BOX DOMAIN-CONTAINING PROTEIN"/>
    <property type="match status" value="1"/>
</dbReference>
<evidence type="ECO:0000313" key="3">
    <source>
        <dbReference type="Proteomes" id="UP000800235"/>
    </source>
</evidence>
<dbReference type="InterPro" id="IPR038883">
    <property type="entry name" value="AN11006-like"/>
</dbReference>
<comment type="caution">
    <text evidence="2">The sequence shown here is derived from an EMBL/GenBank/DDBJ whole genome shotgun (WGS) entry which is preliminary data.</text>
</comment>
<evidence type="ECO:0000259" key="1">
    <source>
        <dbReference type="Pfam" id="PF24864"/>
    </source>
</evidence>
<gene>
    <name evidence="2" type="ORF">EJ08DRAFT_647879</name>
</gene>
<dbReference type="Proteomes" id="UP000800235">
    <property type="component" value="Unassembled WGS sequence"/>
</dbReference>
<proteinExistence type="predicted"/>
<dbReference type="Pfam" id="PF24864">
    <property type="entry name" value="DUF7730"/>
    <property type="match status" value="1"/>
</dbReference>
<organism evidence="2 3">
    <name type="scientific">Tothia fuscella</name>
    <dbReference type="NCBI Taxonomy" id="1048955"/>
    <lineage>
        <taxon>Eukaryota</taxon>
        <taxon>Fungi</taxon>
        <taxon>Dikarya</taxon>
        <taxon>Ascomycota</taxon>
        <taxon>Pezizomycotina</taxon>
        <taxon>Dothideomycetes</taxon>
        <taxon>Pleosporomycetidae</taxon>
        <taxon>Venturiales</taxon>
        <taxon>Cylindrosympodiaceae</taxon>
        <taxon>Tothia</taxon>
    </lineage>
</organism>
<accession>A0A9P4NV08</accession>
<evidence type="ECO:0000313" key="2">
    <source>
        <dbReference type="EMBL" id="KAF2432789.1"/>
    </source>
</evidence>
<reference evidence="2" key="1">
    <citation type="journal article" date="2020" name="Stud. Mycol.">
        <title>101 Dothideomycetes genomes: a test case for predicting lifestyles and emergence of pathogens.</title>
        <authorList>
            <person name="Haridas S."/>
            <person name="Albert R."/>
            <person name="Binder M."/>
            <person name="Bloem J."/>
            <person name="Labutti K."/>
            <person name="Salamov A."/>
            <person name="Andreopoulos B."/>
            <person name="Baker S."/>
            <person name="Barry K."/>
            <person name="Bills G."/>
            <person name="Bluhm B."/>
            <person name="Cannon C."/>
            <person name="Castanera R."/>
            <person name="Culley D."/>
            <person name="Daum C."/>
            <person name="Ezra D."/>
            <person name="Gonzalez J."/>
            <person name="Henrissat B."/>
            <person name="Kuo A."/>
            <person name="Liang C."/>
            <person name="Lipzen A."/>
            <person name="Lutzoni F."/>
            <person name="Magnuson J."/>
            <person name="Mondo S."/>
            <person name="Nolan M."/>
            <person name="Ohm R."/>
            <person name="Pangilinan J."/>
            <person name="Park H.-J."/>
            <person name="Ramirez L."/>
            <person name="Alfaro M."/>
            <person name="Sun H."/>
            <person name="Tritt A."/>
            <person name="Yoshinaga Y."/>
            <person name="Zwiers L.-H."/>
            <person name="Turgeon B."/>
            <person name="Goodwin S."/>
            <person name="Spatafora J."/>
            <person name="Crous P."/>
            <person name="Grigoriev I."/>
        </authorList>
    </citation>
    <scope>NUCLEOTIDE SEQUENCE</scope>
    <source>
        <strain evidence="2">CBS 130266</strain>
    </source>
</reference>
<dbReference type="EMBL" id="MU007024">
    <property type="protein sequence ID" value="KAF2432789.1"/>
    <property type="molecule type" value="Genomic_DNA"/>
</dbReference>
<keyword evidence="3" id="KW-1185">Reference proteome</keyword>
<name>A0A9P4NV08_9PEZI</name>
<dbReference type="PANTHER" id="PTHR42085:SF2">
    <property type="entry name" value="F-BOX DOMAIN-CONTAINING PROTEIN"/>
    <property type="match status" value="1"/>
</dbReference>
<feature type="domain" description="DUF7730" evidence="1">
    <location>
        <begin position="7"/>
        <end position="187"/>
    </location>
</feature>
<dbReference type="InterPro" id="IPR056632">
    <property type="entry name" value="DUF7730"/>
</dbReference>
<dbReference type="AlphaFoldDB" id="A0A9P4NV08"/>